<proteinExistence type="predicted"/>
<dbReference type="EMBL" id="QTUJ01000002">
    <property type="protein sequence ID" value="REF69972.1"/>
    <property type="molecule type" value="Genomic_DNA"/>
</dbReference>
<dbReference type="RefSeq" id="WP_116222087.1">
    <property type="nucleotide sequence ID" value="NZ_CP038197.1"/>
</dbReference>
<evidence type="ECO:0000313" key="1">
    <source>
        <dbReference type="EMBL" id="REF69972.1"/>
    </source>
</evidence>
<dbReference type="Proteomes" id="UP000256941">
    <property type="component" value="Unassembled WGS sequence"/>
</dbReference>
<reference evidence="1 2" key="1">
    <citation type="submission" date="2018-08" db="EMBL/GenBank/DDBJ databases">
        <title>Genomic Encyclopedia of Archaeal and Bacterial Type Strains, Phase II (KMG-II): from individual species to whole genera.</title>
        <authorList>
            <person name="Goeker M."/>
        </authorList>
    </citation>
    <scope>NUCLEOTIDE SEQUENCE [LARGE SCALE GENOMIC DNA]</scope>
    <source>
        <strain evidence="1 2">DSM 17099</strain>
    </source>
</reference>
<evidence type="ECO:0000313" key="2">
    <source>
        <dbReference type="Proteomes" id="UP000256941"/>
    </source>
</evidence>
<name>A0A3D9XP77_PARVE</name>
<sequence>MDRKQQLSNVSFGGAWSEQIADDEALALAVARLDGAVIDTMAVDLRGDPELEEALARAAASHPKGVMLVKAWGRALAMPNPDLRSAELKRIATALRVGIGARLPAHDKGE</sequence>
<gene>
    <name evidence="1" type="ORF">BDD41_2691</name>
</gene>
<organism evidence="1 2">
    <name type="scientific">Paracoccus versutus</name>
    <name type="common">Thiobacillus versutus</name>
    <dbReference type="NCBI Taxonomy" id="34007"/>
    <lineage>
        <taxon>Bacteria</taxon>
        <taxon>Pseudomonadati</taxon>
        <taxon>Pseudomonadota</taxon>
        <taxon>Alphaproteobacteria</taxon>
        <taxon>Rhodobacterales</taxon>
        <taxon>Paracoccaceae</taxon>
        <taxon>Paracoccus</taxon>
    </lineage>
</organism>
<accession>A0A3D9XP77</accession>
<dbReference type="AlphaFoldDB" id="A0A3D9XP77"/>
<protein>
    <submittedName>
        <fullName evidence="1">Uncharacterized protein</fullName>
    </submittedName>
</protein>
<comment type="caution">
    <text evidence="1">The sequence shown here is derived from an EMBL/GenBank/DDBJ whole genome shotgun (WGS) entry which is preliminary data.</text>
</comment>